<dbReference type="Proteomes" id="UP000250235">
    <property type="component" value="Unassembled WGS sequence"/>
</dbReference>
<proteinExistence type="predicted"/>
<organism evidence="2 3">
    <name type="scientific">Dorcoceras hygrometricum</name>
    <dbReference type="NCBI Taxonomy" id="472368"/>
    <lineage>
        <taxon>Eukaryota</taxon>
        <taxon>Viridiplantae</taxon>
        <taxon>Streptophyta</taxon>
        <taxon>Embryophyta</taxon>
        <taxon>Tracheophyta</taxon>
        <taxon>Spermatophyta</taxon>
        <taxon>Magnoliopsida</taxon>
        <taxon>eudicotyledons</taxon>
        <taxon>Gunneridae</taxon>
        <taxon>Pentapetalae</taxon>
        <taxon>asterids</taxon>
        <taxon>lamiids</taxon>
        <taxon>Lamiales</taxon>
        <taxon>Gesneriaceae</taxon>
        <taxon>Didymocarpoideae</taxon>
        <taxon>Trichosporeae</taxon>
        <taxon>Loxocarpinae</taxon>
        <taxon>Dorcoceras</taxon>
    </lineage>
</organism>
<evidence type="ECO:0000313" key="3">
    <source>
        <dbReference type="Proteomes" id="UP000250235"/>
    </source>
</evidence>
<reference evidence="2 3" key="1">
    <citation type="journal article" date="2015" name="Proc. Natl. Acad. Sci. U.S.A.">
        <title>The resurrection genome of Boea hygrometrica: A blueprint for survival of dehydration.</title>
        <authorList>
            <person name="Xiao L."/>
            <person name="Yang G."/>
            <person name="Zhang L."/>
            <person name="Yang X."/>
            <person name="Zhao S."/>
            <person name="Ji Z."/>
            <person name="Zhou Q."/>
            <person name="Hu M."/>
            <person name="Wang Y."/>
            <person name="Chen M."/>
            <person name="Xu Y."/>
            <person name="Jin H."/>
            <person name="Xiao X."/>
            <person name="Hu G."/>
            <person name="Bao F."/>
            <person name="Hu Y."/>
            <person name="Wan P."/>
            <person name="Li L."/>
            <person name="Deng X."/>
            <person name="Kuang T."/>
            <person name="Xiang C."/>
            <person name="Zhu J.K."/>
            <person name="Oliver M.J."/>
            <person name="He Y."/>
        </authorList>
    </citation>
    <scope>NUCLEOTIDE SEQUENCE [LARGE SCALE GENOMIC DNA]</scope>
    <source>
        <strain evidence="3">cv. XS01</strain>
    </source>
</reference>
<feature type="compositionally biased region" description="Low complexity" evidence="1">
    <location>
        <begin position="98"/>
        <end position="117"/>
    </location>
</feature>
<evidence type="ECO:0000256" key="1">
    <source>
        <dbReference type="SAM" id="MobiDB-lite"/>
    </source>
</evidence>
<dbReference type="AlphaFoldDB" id="A0A2Z7D5Y4"/>
<feature type="region of interest" description="Disordered" evidence="1">
    <location>
        <begin position="98"/>
        <end position="127"/>
    </location>
</feature>
<evidence type="ECO:0000313" key="2">
    <source>
        <dbReference type="EMBL" id="KZV54893.1"/>
    </source>
</evidence>
<sequence length="127" mass="14429">MVEVELDSSREGASSYTVVGSCSYQISRDRVCGNCCTEIRGCEDERKYRTLISLLGSVWCKDERIIPVCLYTLLPGCEDERKYRTLISLLGSSSQSSQLAHQPQQLQQQQLAQQSGRQRFRPRGHQL</sequence>
<keyword evidence="3" id="KW-1185">Reference proteome</keyword>
<accession>A0A2Z7D5Y4</accession>
<name>A0A2Z7D5Y4_9LAMI</name>
<feature type="compositionally biased region" description="Basic residues" evidence="1">
    <location>
        <begin position="118"/>
        <end position="127"/>
    </location>
</feature>
<dbReference type="EMBL" id="KQ989075">
    <property type="protein sequence ID" value="KZV54893.1"/>
    <property type="molecule type" value="Genomic_DNA"/>
</dbReference>
<gene>
    <name evidence="2" type="ORF">F511_31316</name>
</gene>
<protein>
    <submittedName>
        <fullName evidence="2">Uncharacterized protein</fullName>
    </submittedName>
</protein>